<dbReference type="RefSeq" id="XP_005794171.1">
    <property type="nucleotide sequence ID" value="XM_005794114.1"/>
</dbReference>
<dbReference type="AlphaFoldDB" id="A0A0D3L157"/>
<protein>
    <submittedName>
        <fullName evidence="1">Uncharacterized protein</fullName>
    </submittedName>
</protein>
<accession>A0A0D3L157</accession>
<keyword evidence="2" id="KW-1185">Reference proteome</keyword>
<dbReference type="HOGENOM" id="CLU_408527_0_0_1"/>
<sequence length="673" mass="69045">MSLSAHTSGTGGGLATVLPTPVQVVATPAGQVAPNLDNVSTILETADGEFAITDPLGSRQVPIGVHVGERAISLAGWDAQANAPATLNAASAGSDCKSLRAAACFVRPGSVLLGEAAAAEWSRRPQHTLLRPTRLLGRSYSSLDGARWLSTEEAFSACPLAPDRDEGGFTAGRARFALSHERSEKEVRRRLAAAANKGSKTDKKRILEVETMVLAKLLRSAAASAAHDDDSGADPTHAVLTAAALLAAPRLQPLLARACGGGDDTAAVVIWGASGLAVSVARRAVSPGGGWEVVRTVTSEGVGVTSLERRGGSSAAAPRVVPRCSALSEPSGRRVAGLLLRQLEEEEEAVLAKLAERRAASQMTPASEAPHEPVRHSVSLAREDGSVREFELQLAAGEGEELAEEAAEQAAGLLRTALEEGGEGEGARCAVRAAVLCLAEPLEDDLLGLACLVERELRQVLRQVLPQPEGLPAAGTEARPGPAAEGAAALLRATAVDITYGAATLAAASDPRVARTLSKQGWAAPQEPLGRAVALERPGEAPTVLLPAGSAVNCEVELEVGRPPGGQLLRLFEVGDEGPSAAQGTPVLAARCGAPPPRRRRGAAVPPARVVVSFRRGLLDVVVEEPDEEEGPSGGGCCRWLLLLLLLASSLVAVAQPALMAAPRAGGGSSGAA</sequence>
<organism evidence="1 2">
    <name type="scientific">Emiliania huxleyi (strain CCMP1516)</name>
    <dbReference type="NCBI Taxonomy" id="280463"/>
    <lineage>
        <taxon>Eukaryota</taxon>
        <taxon>Haptista</taxon>
        <taxon>Haptophyta</taxon>
        <taxon>Prymnesiophyceae</taxon>
        <taxon>Isochrysidales</taxon>
        <taxon>Noelaerhabdaceae</taxon>
        <taxon>Emiliania</taxon>
    </lineage>
</organism>
<dbReference type="PaxDb" id="2903-EOD41742"/>
<dbReference type="GeneID" id="17287012"/>
<dbReference type="Proteomes" id="UP000013827">
    <property type="component" value="Unassembled WGS sequence"/>
</dbReference>
<evidence type="ECO:0000313" key="2">
    <source>
        <dbReference type="Proteomes" id="UP000013827"/>
    </source>
</evidence>
<proteinExistence type="predicted"/>
<dbReference type="KEGG" id="ehx:EMIHUDRAFT_460980"/>
<evidence type="ECO:0000313" key="1">
    <source>
        <dbReference type="EnsemblProtists" id="EOD41742"/>
    </source>
</evidence>
<dbReference type="Gene3D" id="3.30.420.40">
    <property type="match status" value="1"/>
</dbReference>
<name>A0A0D3L157_EMIH1</name>
<dbReference type="EnsemblProtists" id="EOD41742">
    <property type="protein sequence ID" value="EOD41742"/>
    <property type="gene ID" value="EMIHUDRAFT_460980"/>
</dbReference>
<reference evidence="2" key="1">
    <citation type="journal article" date="2013" name="Nature">
        <title>Pan genome of the phytoplankton Emiliania underpins its global distribution.</title>
        <authorList>
            <person name="Read B.A."/>
            <person name="Kegel J."/>
            <person name="Klute M.J."/>
            <person name="Kuo A."/>
            <person name="Lefebvre S.C."/>
            <person name="Maumus F."/>
            <person name="Mayer C."/>
            <person name="Miller J."/>
            <person name="Monier A."/>
            <person name="Salamov A."/>
            <person name="Young J."/>
            <person name="Aguilar M."/>
            <person name="Claverie J.M."/>
            <person name="Frickenhaus S."/>
            <person name="Gonzalez K."/>
            <person name="Herman E.K."/>
            <person name="Lin Y.C."/>
            <person name="Napier J."/>
            <person name="Ogata H."/>
            <person name="Sarno A.F."/>
            <person name="Shmutz J."/>
            <person name="Schroeder D."/>
            <person name="de Vargas C."/>
            <person name="Verret F."/>
            <person name="von Dassow P."/>
            <person name="Valentin K."/>
            <person name="Van de Peer Y."/>
            <person name="Wheeler G."/>
            <person name="Dacks J.B."/>
            <person name="Delwiche C.F."/>
            <person name="Dyhrman S.T."/>
            <person name="Glockner G."/>
            <person name="John U."/>
            <person name="Richards T."/>
            <person name="Worden A.Z."/>
            <person name="Zhang X."/>
            <person name="Grigoriev I.V."/>
            <person name="Allen A.E."/>
            <person name="Bidle K."/>
            <person name="Borodovsky M."/>
            <person name="Bowler C."/>
            <person name="Brownlee C."/>
            <person name="Cock J.M."/>
            <person name="Elias M."/>
            <person name="Gladyshev V.N."/>
            <person name="Groth M."/>
            <person name="Guda C."/>
            <person name="Hadaegh A."/>
            <person name="Iglesias-Rodriguez M.D."/>
            <person name="Jenkins J."/>
            <person name="Jones B.M."/>
            <person name="Lawson T."/>
            <person name="Leese F."/>
            <person name="Lindquist E."/>
            <person name="Lobanov A."/>
            <person name="Lomsadze A."/>
            <person name="Malik S.B."/>
            <person name="Marsh M.E."/>
            <person name="Mackinder L."/>
            <person name="Mock T."/>
            <person name="Mueller-Roeber B."/>
            <person name="Pagarete A."/>
            <person name="Parker M."/>
            <person name="Probert I."/>
            <person name="Quesneville H."/>
            <person name="Raines C."/>
            <person name="Rensing S.A."/>
            <person name="Riano-Pachon D.M."/>
            <person name="Richier S."/>
            <person name="Rokitta S."/>
            <person name="Shiraiwa Y."/>
            <person name="Soanes D.M."/>
            <person name="van der Giezen M."/>
            <person name="Wahlund T.M."/>
            <person name="Williams B."/>
            <person name="Wilson W."/>
            <person name="Wolfe G."/>
            <person name="Wurch L.L."/>
        </authorList>
    </citation>
    <scope>NUCLEOTIDE SEQUENCE</scope>
</reference>
<reference evidence="1" key="2">
    <citation type="submission" date="2024-10" db="UniProtKB">
        <authorList>
            <consortium name="EnsemblProtists"/>
        </authorList>
    </citation>
    <scope>IDENTIFICATION</scope>
</reference>